<accession>A0A9P4GQW3</accession>
<dbReference type="Proteomes" id="UP000800039">
    <property type="component" value="Unassembled WGS sequence"/>
</dbReference>
<comment type="subcellular location">
    <subcellularLocation>
        <location evidence="1">Membrane</location>
        <topology evidence="1">Multi-pass membrane protein</topology>
    </subcellularLocation>
</comment>
<feature type="transmembrane region" description="Helical" evidence="8">
    <location>
        <begin position="109"/>
        <end position="126"/>
    </location>
</feature>
<protein>
    <submittedName>
        <fullName evidence="10">General substrate transporter</fullName>
    </submittedName>
</protein>
<dbReference type="InterPro" id="IPR003663">
    <property type="entry name" value="Sugar/inositol_transpt"/>
</dbReference>
<dbReference type="GO" id="GO:0016020">
    <property type="term" value="C:membrane"/>
    <property type="evidence" value="ECO:0007669"/>
    <property type="project" value="UniProtKB-SubCell"/>
</dbReference>
<dbReference type="NCBIfam" id="TIGR00879">
    <property type="entry name" value="SP"/>
    <property type="match status" value="1"/>
</dbReference>
<dbReference type="InterPro" id="IPR020846">
    <property type="entry name" value="MFS_dom"/>
</dbReference>
<keyword evidence="4 8" id="KW-0812">Transmembrane</keyword>
<feature type="transmembrane region" description="Helical" evidence="8">
    <location>
        <begin position="290"/>
        <end position="311"/>
    </location>
</feature>
<dbReference type="AlphaFoldDB" id="A0A9P4GQW3"/>
<evidence type="ECO:0000256" key="4">
    <source>
        <dbReference type="ARBA" id="ARBA00022692"/>
    </source>
</evidence>
<reference evidence="10" key="1">
    <citation type="submission" date="2020-01" db="EMBL/GenBank/DDBJ databases">
        <authorList>
            <consortium name="DOE Joint Genome Institute"/>
            <person name="Haridas S."/>
            <person name="Albert R."/>
            <person name="Binder M."/>
            <person name="Bloem J."/>
            <person name="Labutti K."/>
            <person name="Salamov A."/>
            <person name="Andreopoulos B."/>
            <person name="Baker S.E."/>
            <person name="Barry K."/>
            <person name="Bills G."/>
            <person name="Bluhm B.H."/>
            <person name="Cannon C."/>
            <person name="Castanera R."/>
            <person name="Culley D.E."/>
            <person name="Daum C."/>
            <person name="Ezra D."/>
            <person name="Gonzalez J.B."/>
            <person name="Henrissat B."/>
            <person name="Kuo A."/>
            <person name="Liang C."/>
            <person name="Lipzen A."/>
            <person name="Lutzoni F."/>
            <person name="Magnuson J."/>
            <person name="Mondo S."/>
            <person name="Nolan M."/>
            <person name="Ohm R."/>
            <person name="Pangilinan J."/>
            <person name="Park H.-J."/>
            <person name="Ramirez L."/>
            <person name="Alfaro M."/>
            <person name="Sun H."/>
            <person name="Tritt A."/>
            <person name="Yoshinaga Y."/>
            <person name="Zwiers L.-H."/>
            <person name="Turgeon B.G."/>
            <person name="Goodwin S.B."/>
            <person name="Spatafora J.W."/>
            <person name="Crous P.W."/>
            <person name="Grigoriev I.V."/>
        </authorList>
    </citation>
    <scope>NUCLEOTIDE SEQUENCE</scope>
    <source>
        <strain evidence="10">CBS 394.84</strain>
    </source>
</reference>
<sequence>MGHSKSNDAHTELAVGRDLLAALPVDRKPWYRTKHMIQLNLILLVPLFASATTGFDGAMMNGLQTVEQWRSYFGTPSSSILGVINAVYPIGTILGVLPTAYLSDRYGRRVPLIFGLVLCIVGAAIQGAAQNLAMFIVARCILGFATAHIAQPSPIIITELAYPIHRGKITALYNTFYYAGAVFAAWSTYGSFPIQSTWSWRIPSILQGAFPTIQLVFIYFLPESPRWLVANDRAGEARALLVKYHAGGDSSSALVDYEMREMEGTIRLETETKTSYMDLLNTAPNRRRTLIAALVGFFSQWNGVGVVSYYLTLVLNNIGITKTSDQALINGLLQVFNWIVSVVGGALLVDRLGRRTLFLVSAAGMLVSYIIWTILTSTFTRTLDDQTGRAVVAFIFIYYFFYDIAWTPLLQAYCVEIFPYTLRGRGLSVTLGSAYVGLIIGQFVNPIAMEHLKWRYYIVFCCLLALLLFLTWFLFPETRGRTLEQIAEVFEGRQDDREAVGEKVMGERNEKSAVEHVNQKVDSK</sequence>
<evidence type="ECO:0000313" key="11">
    <source>
        <dbReference type="Proteomes" id="UP000800039"/>
    </source>
</evidence>
<feature type="domain" description="Major facilitator superfamily (MFS) profile" evidence="9">
    <location>
        <begin position="42"/>
        <end position="479"/>
    </location>
</feature>
<dbReference type="Pfam" id="PF00083">
    <property type="entry name" value="Sugar_tr"/>
    <property type="match status" value="1"/>
</dbReference>
<name>A0A9P4GQW3_9PLEO</name>
<dbReference type="InterPro" id="IPR005829">
    <property type="entry name" value="Sugar_transporter_CS"/>
</dbReference>
<dbReference type="PANTHER" id="PTHR48022">
    <property type="entry name" value="PLASTIDIC GLUCOSE TRANSPORTER 4"/>
    <property type="match status" value="1"/>
</dbReference>
<evidence type="ECO:0000259" key="9">
    <source>
        <dbReference type="PROSITE" id="PS50850"/>
    </source>
</evidence>
<dbReference type="GO" id="GO:0005351">
    <property type="term" value="F:carbohydrate:proton symporter activity"/>
    <property type="evidence" value="ECO:0007669"/>
    <property type="project" value="TreeGrafter"/>
</dbReference>
<dbReference type="FunFam" id="1.20.1250.20:FF:000117">
    <property type="entry name" value="MFS hexose transporter"/>
    <property type="match status" value="1"/>
</dbReference>
<evidence type="ECO:0000256" key="3">
    <source>
        <dbReference type="ARBA" id="ARBA00022448"/>
    </source>
</evidence>
<organism evidence="10 11">
    <name type="scientific">Cucurbitaria berberidis CBS 394.84</name>
    <dbReference type="NCBI Taxonomy" id="1168544"/>
    <lineage>
        <taxon>Eukaryota</taxon>
        <taxon>Fungi</taxon>
        <taxon>Dikarya</taxon>
        <taxon>Ascomycota</taxon>
        <taxon>Pezizomycotina</taxon>
        <taxon>Dothideomycetes</taxon>
        <taxon>Pleosporomycetidae</taxon>
        <taxon>Pleosporales</taxon>
        <taxon>Pleosporineae</taxon>
        <taxon>Cucurbitariaceae</taxon>
        <taxon>Cucurbitaria</taxon>
    </lineage>
</organism>
<dbReference type="InterPro" id="IPR036259">
    <property type="entry name" value="MFS_trans_sf"/>
</dbReference>
<dbReference type="InterPro" id="IPR050360">
    <property type="entry name" value="MFS_Sugar_Transporters"/>
</dbReference>
<feature type="transmembrane region" description="Helical" evidence="8">
    <location>
        <begin position="356"/>
        <end position="375"/>
    </location>
</feature>
<dbReference type="PROSITE" id="PS00216">
    <property type="entry name" value="SUGAR_TRANSPORT_1"/>
    <property type="match status" value="2"/>
</dbReference>
<feature type="transmembrane region" description="Helical" evidence="8">
    <location>
        <begin position="331"/>
        <end position="349"/>
    </location>
</feature>
<dbReference type="SUPFAM" id="SSF103473">
    <property type="entry name" value="MFS general substrate transporter"/>
    <property type="match status" value="1"/>
</dbReference>
<dbReference type="PANTHER" id="PTHR48022:SF3">
    <property type="entry name" value="HEXOSE TRANSPORTER PROTEIN (AFU_ORTHOLOGUE AFUA_8G04480)-RELATED"/>
    <property type="match status" value="1"/>
</dbReference>
<gene>
    <name evidence="10" type="ORF">K460DRAFT_300714</name>
</gene>
<feature type="transmembrane region" description="Helical" evidence="8">
    <location>
        <begin position="395"/>
        <end position="415"/>
    </location>
</feature>
<dbReference type="InterPro" id="IPR005828">
    <property type="entry name" value="MFS_sugar_transport-like"/>
</dbReference>
<dbReference type="OrthoDB" id="6133115at2759"/>
<evidence type="ECO:0000256" key="1">
    <source>
        <dbReference type="ARBA" id="ARBA00004141"/>
    </source>
</evidence>
<dbReference type="PROSITE" id="PS50850">
    <property type="entry name" value="MFS"/>
    <property type="match status" value="1"/>
</dbReference>
<dbReference type="PRINTS" id="PR00171">
    <property type="entry name" value="SUGRTRNSPORT"/>
</dbReference>
<feature type="transmembrane region" description="Helical" evidence="8">
    <location>
        <begin position="171"/>
        <end position="192"/>
    </location>
</feature>
<keyword evidence="6 8" id="KW-0472">Membrane</keyword>
<evidence type="ECO:0000256" key="6">
    <source>
        <dbReference type="ARBA" id="ARBA00023136"/>
    </source>
</evidence>
<evidence type="ECO:0000256" key="5">
    <source>
        <dbReference type="ARBA" id="ARBA00022989"/>
    </source>
</evidence>
<evidence type="ECO:0000313" key="10">
    <source>
        <dbReference type="EMBL" id="KAF1850050.1"/>
    </source>
</evidence>
<feature type="transmembrane region" description="Helical" evidence="8">
    <location>
        <begin position="454"/>
        <end position="475"/>
    </location>
</feature>
<keyword evidence="11" id="KW-1185">Reference proteome</keyword>
<keyword evidence="3 7" id="KW-0813">Transport</keyword>
<dbReference type="EMBL" id="ML976614">
    <property type="protein sequence ID" value="KAF1850050.1"/>
    <property type="molecule type" value="Genomic_DNA"/>
</dbReference>
<comment type="caution">
    <text evidence="10">The sequence shown here is derived from an EMBL/GenBank/DDBJ whole genome shotgun (WGS) entry which is preliminary data.</text>
</comment>
<proteinExistence type="inferred from homology"/>
<evidence type="ECO:0000256" key="8">
    <source>
        <dbReference type="SAM" id="Phobius"/>
    </source>
</evidence>
<keyword evidence="5 8" id="KW-1133">Transmembrane helix</keyword>
<evidence type="ECO:0000256" key="7">
    <source>
        <dbReference type="RuleBase" id="RU003346"/>
    </source>
</evidence>
<feature type="transmembrane region" description="Helical" evidence="8">
    <location>
        <begin position="37"/>
        <end position="60"/>
    </location>
</feature>
<feature type="transmembrane region" description="Helical" evidence="8">
    <location>
        <begin position="427"/>
        <end position="448"/>
    </location>
</feature>
<feature type="transmembrane region" description="Helical" evidence="8">
    <location>
        <begin position="80"/>
        <end position="102"/>
    </location>
</feature>
<feature type="transmembrane region" description="Helical" evidence="8">
    <location>
        <begin position="198"/>
        <end position="221"/>
    </location>
</feature>
<dbReference type="Gene3D" id="1.20.1250.20">
    <property type="entry name" value="MFS general substrate transporter like domains"/>
    <property type="match status" value="1"/>
</dbReference>
<comment type="similarity">
    <text evidence="2 7">Belongs to the major facilitator superfamily. Sugar transporter (TC 2.A.1.1) family.</text>
</comment>
<feature type="transmembrane region" description="Helical" evidence="8">
    <location>
        <begin position="132"/>
        <end position="150"/>
    </location>
</feature>
<evidence type="ECO:0000256" key="2">
    <source>
        <dbReference type="ARBA" id="ARBA00010992"/>
    </source>
</evidence>
<dbReference type="RefSeq" id="XP_040792613.1">
    <property type="nucleotide sequence ID" value="XM_040929842.1"/>
</dbReference>
<dbReference type="GeneID" id="63847094"/>